<dbReference type="OrthoDB" id="6111975at2"/>
<evidence type="ECO:0000256" key="2">
    <source>
        <dbReference type="ARBA" id="ARBA00022527"/>
    </source>
</evidence>
<dbReference type="AlphaFoldDB" id="A0A2Z3H4T4"/>
<dbReference type="GO" id="GO:0004674">
    <property type="term" value="F:protein serine/threonine kinase activity"/>
    <property type="evidence" value="ECO:0007669"/>
    <property type="project" value="UniProtKB-KW"/>
</dbReference>
<dbReference type="PROSITE" id="PS00108">
    <property type="entry name" value="PROTEIN_KINASE_ST"/>
    <property type="match status" value="1"/>
</dbReference>
<dbReference type="FunFam" id="1.10.510.10:FF:000021">
    <property type="entry name" value="Serine/threonine protein kinase"/>
    <property type="match status" value="1"/>
</dbReference>
<keyword evidence="7" id="KW-0812">Transmembrane</keyword>
<sequence length="475" mass="52500">MARIGGLVARALDHAHQNGVVHRDIKPANLLLGRDGHIWVTDFGLAQFTDAATVTGTGTAIGTLRYMSPEQAEGDRRRLDHRADVYSLAATLYELSTGRPAFPAETPAALLLQIARGAPPAPRSVDPTVPRDLEAVLLKGLETDPRDRYATAAEFADDLDRFLNRRPIAARRPCAGDRARKWAGRHPAVVAGAAIALVLLTAGSGAIAALNQRAYRAERDRADEAERRFYQSKQLGDLMIQISEEEGRSNVSFHGPRRRLLLAALENYRQLNEAGHNDPQVRAELDRATARVEELLAEEKAARESWRVGLLWFQPVRAELRLSPDQEEQVRQSFRVRGLEPGTATAGLGTIRDDLNLRGKIARLLSDPTARNELLRPLTGPQRKRLGELFLRCLGPMAFGDPEIVEALGLTPHQRQQIRLLQPPVALRLGPPFAVLLDDRRPGGIDPASDPVTLLTSEQRAIWKALIGRPFEMPW</sequence>
<evidence type="ECO:0000256" key="1">
    <source>
        <dbReference type="ARBA" id="ARBA00012513"/>
    </source>
</evidence>
<keyword evidence="2" id="KW-0723">Serine/threonine-protein kinase</keyword>
<dbReference type="InterPro" id="IPR008271">
    <property type="entry name" value="Ser/Thr_kinase_AS"/>
</dbReference>
<evidence type="ECO:0000256" key="3">
    <source>
        <dbReference type="ARBA" id="ARBA00022679"/>
    </source>
</evidence>
<gene>
    <name evidence="9" type="ORF">C1280_35605</name>
</gene>
<dbReference type="CDD" id="cd14014">
    <property type="entry name" value="STKc_PknB_like"/>
    <property type="match status" value="1"/>
</dbReference>
<evidence type="ECO:0000313" key="10">
    <source>
        <dbReference type="Proteomes" id="UP000245802"/>
    </source>
</evidence>
<keyword evidence="7" id="KW-1133">Transmembrane helix</keyword>
<dbReference type="SUPFAM" id="SSF56112">
    <property type="entry name" value="Protein kinase-like (PK-like)"/>
    <property type="match status" value="1"/>
</dbReference>
<dbReference type="Proteomes" id="UP000245802">
    <property type="component" value="Chromosome"/>
</dbReference>
<organism evidence="9 10">
    <name type="scientific">Gemmata obscuriglobus</name>
    <dbReference type="NCBI Taxonomy" id="114"/>
    <lineage>
        <taxon>Bacteria</taxon>
        <taxon>Pseudomonadati</taxon>
        <taxon>Planctomycetota</taxon>
        <taxon>Planctomycetia</taxon>
        <taxon>Gemmatales</taxon>
        <taxon>Gemmataceae</taxon>
        <taxon>Gemmata</taxon>
    </lineage>
</organism>
<dbReference type="EMBL" id="CP025958">
    <property type="protein sequence ID" value="AWM41799.1"/>
    <property type="molecule type" value="Genomic_DNA"/>
</dbReference>
<keyword evidence="4" id="KW-0547">Nucleotide-binding</keyword>
<dbReference type="KEGG" id="gog:C1280_35605"/>
<protein>
    <recommendedName>
        <fullName evidence="1">non-specific serine/threonine protein kinase</fullName>
        <ecNumber evidence="1">2.7.11.1</ecNumber>
    </recommendedName>
</protein>
<dbReference type="Gene3D" id="1.10.510.10">
    <property type="entry name" value="Transferase(Phosphotransferase) domain 1"/>
    <property type="match status" value="1"/>
</dbReference>
<evidence type="ECO:0000256" key="4">
    <source>
        <dbReference type="ARBA" id="ARBA00022741"/>
    </source>
</evidence>
<evidence type="ECO:0000256" key="5">
    <source>
        <dbReference type="ARBA" id="ARBA00022777"/>
    </source>
</evidence>
<evidence type="ECO:0000256" key="6">
    <source>
        <dbReference type="ARBA" id="ARBA00022840"/>
    </source>
</evidence>
<evidence type="ECO:0000259" key="8">
    <source>
        <dbReference type="PROSITE" id="PS50011"/>
    </source>
</evidence>
<dbReference type="PROSITE" id="PS50011">
    <property type="entry name" value="PROTEIN_KINASE_DOM"/>
    <property type="match status" value="1"/>
</dbReference>
<evidence type="ECO:0000256" key="7">
    <source>
        <dbReference type="SAM" id="Phobius"/>
    </source>
</evidence>
<dbReference type="GO" id="GO:0005524">
    <property type="term" value="F:ATP binding"/>
    <property type="evidence" value="ECO:0007669"/>
    <property type="project" value="UniProtKB-KW"/>
</dbReference>
<dbReference type="PANTHER" id="PTHR43289">
    <property type="entry name" value="MITOGEN-ACTIVATED PROTEIN KINASE KINASE KINASE 20-RELATED"/>
    <property type="match status" value="1"/>
</dbReference>
<accession>A0A2Z3H4T4</accession>
<dbReference type="PANTHER" id="PTHR43289:SF6">
    <property type="entry name" value="SERINE_THREONINE-PROTEIN KINASE NEKL-3"/>
    <property type="match status" value="1"/>
</dbReference>
<keyword evidence="6" id="KW-0067">ATP-binding</keyword>
<dbReference type="InterPro" id="IPR000719">
    <property type="entry name" value="Prot_kinase_dom"/>
</dbReference>
<name>A0A2Z3H4T4_9BACT</name>
<keyword evidence="7" id="KW-0472">Membrane</keyword>
<proteinExistence type="predicted"/>
<evidence type="ECO:0000313" key="9">
    <source>
        <dbReference type="EMBL" id="AWM41799.1"/>
    </source>
</evidence>
<feature type="domain" description="Protein kinase" evidence="8">
    <location>
        <begin position="1"/>
        <end position="163"/>
    </location>
</feature>
<dbReference type="SMART" id="SM00220">
    <property type="entry name" value="S_TKc"/>
    <property type="match status" value="1"/>
</dbReference>
<keyword evidence="10" id="KW-1185">Reference proteome</keyword>
<keyword evidence="5" id="KW-0418">Kinase</keyword>
<feature type="transmembrane region" description="Helical" evidence="7">
    <location>
        <begin position="188"/>
        <end position="210"/>
    </location>
</feature>
<dbReference type="Pfam" id="PF00069">
    <property type="entry name" value="Pkinase"/>
    <property type="match status" value="1"/>
</dbReference>
<keyword evidence="3" id="KW-0808">Transferase</keyword>
<dbReference type="EC" id="2.7.11.1" evidence="1"/>
<dbReference type="InterPro" id="IPR011009">
    <property type="entry name" value="Kinase-like_dom_sf"/>
</dbReference>
<reference evidence="9 10" key="1">
    <citation type="submission" date="2018-01" db="EMBL/GenBank/DDBJ databases">
        <title>G. obscuriglobus.</title>
        <authorList>
            <person name="Franke J."/>
            <person name="Blomberg W."/>
            <person name="Selmecki A."/>
        </authorList>
    </citation>
    <scope>NUCLEOTIDE SEQUENCE [LARGE SCALE GENOMIC DNA]</scope>
    <source>
        <strain evidence="9 10">DSM 5831</strain>
    </source>
</reference>